<keyword evidence="4" id="KW-0411">Iron-sulfur</keyword>
<dbReference type="PANTHER" id="PTHR40261">
    <property type="match status" value="1"/>
</dbReference>
<evidence type="ECO:0000256" key="5">
    <source>
        <dbReference type="SAM" id="MobiDB-lite"/>
    </source>
</evidence>
<dbReference type="InterPro" id="IPR036922">
    <property type="entry name" value="Rieske_2Fe-2S_sf"/>
</dbReference>
<feature type="domain" description="Rieske" evidence="6">
    <location>
        <begin position="69"/>
        <end position="172"/>
    </location>
</feature>
<keyword evidence="3" id="KW-0408">Iron</keyword>
<gene>
    <name evidence="7" type="ORF">ELE36_17130</name>
</gene>
<keyword evidence="1" id="KW-0001">2Fe-2S</keyword>
<dbReference type="Pfam" id="PF00355">
    <property type="entry name" value="Rieske"/>
    <property type="match status" value="1"/>
</dbReference>
<dbReference type="EMBL" id="CP035704">
    <property type="protein sequence ID" value="QBB71944.1"/>
    <property type="molecule type" value="Genomic_DNA"/>
</dbReference>
<evidence type="ECO:0000256" key="4">
    <source>
        <dbReference type="ARBA" id="ARBA00023014"/>
    </source>
</evidence>
<organism evidence="7 8">
    <name type="scientific">Pseudolysobacter antarcticus</name>
    <dbReference type="NCBI Taxonomy" id="2511995"/>
    <lineage>
        <taxon>Bacteria</taxon>
        <taxon>Pseudomonadati</taxon>
        <taxon>Pseudomonadota</taxon>
        <taxon>Gammaproteobacteria</taxon>
        <taxon>Lysobacterales</taxon>
        <taxon>Rhodanobacteraceae</taxon>
        <taxon>Pseudolysobacter</taxon>
    </lineage>
</organism>
<keyword evidence="2" id="KW-0479">Metal-binding</keyword>
<accession>A0A411HN95</accession>
<sequence>MQDAIADGEVRQTDENTTCESHPTWHNLARWQTSRHAVRAYLNVAGEFIVVSLRDAHKCQRLQAVKHVDPLCRSDDIPDGGAIAVENVLEMGGSVLLMREGERVFAYQNICPHAGKRLDWSPGKFLFDNGLLVCTAHGACFKVADGLCVSGPCRGESLSAVAIEIDGGEVRLQQT</sequence>
<evidence type="ECO:0000256" key="1">
    <source>
        <dbReference type="ARBA" id="ARBA00022714"/>
    </source>
</evidence>
<dbReference type="CDD" id="cd03467">
    <property type="entry name" value="Rieske"/>
    <property type="match status" value="1"/>
</dbReference>
<proteinExistence type="predicted"/>
<name>A0A411HN95_9GAMM</name>
<evidence type="ECO:0000256" key="2">
    <source>
        <dbReference type="ARBA" id="ARBA00022723"/>
    </source>
</evidence>
<dbReference type="InterPro" id="IPR017941">
    <property type="entry name" value="Rieske_2Fe-2S"/>
</dbReference>
<dbReference type="Proteomes" id="UP000291562">
    <property type="component" value="Chromosome"/>
</dbReference>
<dbReference type="OrthoDB" id="9794779at2"/>
<dbReference type="SUPFAM" id="SSF50022">
    <property type="entry name" value="ISP domain"/>
    <property type="match status" value="1"/>
</dbReference>
<evidence type="ECO:0000313" key="8">
    <source>
        <dbReference type="Proteomes" id="UP000291562"/>
    </source>
</evidence>
<dbReference type="AlphaFoldDB" id="A0A411HN95"/>
<protein>
    <submittedName>
        <fullName evidence="7">Rieske (2Fe-2S) protein</fullName>
    </submittedName>
</protein>
<reference evidence="7 8" key="1">
    <citation type="submission" date="2019-01" db="EMBL/GenBank/DDBJ databases">
        <title>Pseudolysobacter antarctica gen. nov., sp. nov., isolated from Fildes Peninsula, Antarctica.</title>
        <authorList>
            <person name="Wei Z."/>
            <person name="Peng F."/>
        </authorList>
    </citation>
    <scope>NUCLEOTIDE SEQUENCE [LARGE SCALE GENOMIC DNA]</scope>
    <source>
        <strain evidence="7 8">AQ6-296</strain>
    </source>
</reference>
<dbReference type="KEGG" id="xbc:ELE36_17130"/>
<evidence type="ECO:0000259" key="6">
    <source>
        <dbReference type="PROSITE" id="PS51296"/>
    </source>
</evidence>
<dbReference type="Gene3D" id="2.102.10.10">
    <property type="entry name" value="Rieske [2Fe-2S] iron-sulphur domain"/>
    <property type="match status" value="1"/>
</dbReference>
<feature type="region of interest" description="Disordered" evidence="5">
    <location>
        <begin position="1"/>
        <end position="21"/>
    </location>
</feature>
<dbReference type="GO" id="GO:0046872">
    <property type="term" value="F:metal ion binding"/>
    <property type="evidence" value="ECO:0007669"/>
    <property type="project" value="UniProtKB-KW"/>
</dbReference>
<dbReference type="PANTHER" id="PTHR40261:SF1">
    <property type="entry name" value="RIESKE DOMAIN-CONTAINING PROTEIN"/>
    <property type="match status" value="1"/>
</dbReference>
<evidence type="ECO:0000256" key="3">
    <source>
        <dbReference type="ARBA" id="ARBA00023004"/>
    </source>
</evidence>
<keyword evidence="8" id="KW-1185">Reference proteome</keyword>
<dbReference type="GO" id="GO:0051537">
    <property type="term" value="F:2 iron, 2 sulfur cluster binding"/>
    <property type="evidence" value="ECO:0007669"/>
    <property type="project" value="UniProtKB-KW"/>
</dbReference>
<evidence type="ECO:0000313" key="7">
    <source>
        <dbReference type="EMBL" id="QBB71944.1"/>
    </source>
</evidence>
<dbReference type="PROSITE" id="PS51296">
    <property type="entry name" value="RIESKE"/>
    <property type="match status" value="1"/>
</dbReference>